<protein>
    <submittedName>
        <fullName evidence="1">Hypothetical cytosolic protein</fullName>
    </submittedName>
</protein>
<gene>
    <name evidence="1" type="ORF">SYN_03346</name>
</gene>
<dbReference type="InParanoid" id="Q2LPZ8"/>
<dbReference type="AlphaFoldDB" id="Q2LPZ8"/>
<name>Q2LPZ8_SYNAS</name>
<sequence>MKYYYAISLEYGILTLKSESHRIHTITWERGLRPHGMAAGRTGKNSISRHLQISFDLRIIGVCRFSDLEAESDSCSD</sequence>
<dbReference type="EMBL" id="CP000252">
    <property type="protein sequence ID" value="ABC76349.1"/>
    <property type="molecule type" value="Genomic_DNA"/>
</dbReference>
<reference evidence="1 2" key="1">
    <citation type="journal article" date="2007" name="Proc. Natl. Acad. Sci. U.S.A.">
        <title>The genome of Syntrophus aciditrophicus: life at the thermodynamic limit of microbial growth.</title>
        <authorList>
            <person name="McInerney M.J."/>
            <person name="Rohlin L."/>
            <person name="Mouttaki H."/>
            <person name="Kim U."/>
            <person name="Krupp R.S."/>
            <person name="Rios-Hernandez L."/>
            <person name="Sieber J."/>
            <person name="Struchtemeyer C.G."/>
            <person name="Bhattacharyya A."/>
            <person name="Campbell J.W."/>
            <person name="Gunsalus R.P."/>
        </authorList>
    </citation>
    <scope>NUCLEOTIDE SEQUENCE [LARGE SCALE GENOMIC DNA]</scope>
    <source>
        <strain evidence="1 2">SB</strain>
    </source>
</reference>
<dbReference type="KEGG" id="sat:SYN_03346"/>
<evidence type="ECO:0000313" key="2">
    <source>
        <dbReference type="Proteomes" id="UP000001933"/>
    </source>
</evidence>
<accession>Q2LPZ8</accession>
<dbReference type="HOGENOM" id="CLU_2636744_0_0_7"/>
<dbReference type="STRING" id="56780.SYN_03346"/>
<keyword evidence="2" id="KW-1185">Reference proteome</keyword>
<evidence type="ECO:0000313" key="1">
    <source>
        <dbReference type="EMBL" id="ABC76349.1"/>
    </source>
</evidence>
<organism evidence="1 2">
    <name type="scientific">Syntrophus aciditrophicus (strain SB)</name>
    <dbReference type="NCBI Taxonomy" id="56780"/>
    <lineage>
        <taxon>Bacteria</taxon>
        <taxon>Pseudomonadati</taxon>
        <taxon>Thermodesulfobacteriota</taxon>
        <taxon>Syntrophia</taxon>
        <taxon>Syntrophales</taxon>
        <taxon>Syntrophaceae</taxon>
        <taxon>Syntrophus</taxon>
    </lineage>
</organism>
<proteinExistence type="predicted"/>
<dbReference type="Proteomes" id="UP000001933">
    <property type="component" value="Chromosome"/>
</dbReference>